<accession>A0ACC3BXZ5</accession>
<sequence length="219" mass="21893">MARRPAAAAAAALPPVSRARVVITPPPPAAAACARLADEVADLRRRLAAARVRGGGQGAAVGVAAIEARLGLRHRRHGVATMRAKVGGVTRRLLALLAAAPPGKAAVFAHHTAMLAALAAALDARAIRHVTLSGATRAAGRAAAVDAFPSPTATPPVRVALLALRVAGAGVALPVADVMLFAECPWSAAEAAQAEGRAVRLGRRGGGAGGGGARGRHRR</sequence>
<dbReference type="Proteomes" id="UP000798662">
    <property type="component" value="Chromosome 1"/>
</dbReference>
<keyword evidence="2" id="KW-1185">Reference proteome</keyword>
<proteinExistence type="predicted"/>
<protein>
    <submittedName>
        <fullName evidence="1">Uncharacterized protein</fullName>
    </submittedName>
</protein>
<evidence type="ECO:0000313" key="1">
    <source>
        <dbReference type="EMBL" id="KAK1862483.1"/>
    </source>
</evidence>
<organism evidence="1 2">
    <name type="scientific">Pyropia yezoensis</name>
    <name type="common">Susabi-nori</name>
    <name type="synonym">Porphyra yezoensis</name>
    <dbReference type="NCBI Taxonomy" id="2788"/>
    <lineage>
        <taxon>Eukaryota</taxon>
        <taxon>Rhodophyta</taxon>
        <taxon>Bangiophyceae</taxon>
        <taxon>Bangiales</taxon>
        <taxon>Bangiaceae</taxon>
        <taxon>Pyropia</taxon>
    </lineage>
</organism>
<reference evidence="1" key="1">
    <citation type="submission" date="2019-11" db="EMBL/GenBank/DDBJ databases">
        <title>Nori genome reveals adaptations in red seaweeds to the harsh intertidal environment.</title>
        <authorList>
            <person name="Wang D."/>
            <person name="Mao Y."/>
        </authorList>
    </citation>
    <scope>NUCLEOTIDE SEQUENCE</scope>
    <source>
        <tissue evidence="1">Gametophyte</tissue>
    </source>
</reference>
<name>A0ACC3BXZ5_PYRYE</name>
<gene>
    <name evidence="1" type="ORF">I4F81_005051</name>
</gene>
<evidence type="ECO:0000313" key="2">
    <source>
        <dbReference type="Proteomes" id="UP000798662"/>
    </source>
</evidence>
<dbReference type="EMBL" id="CM020618">
    <property type="protein sequence ID" value="KAK1862483.1"/>
    <property type="molecule type" value="Genomic_DNA"/>
</dbReference>
<comment type="caution">
    <text evidence="1">The sequence shown here is derived from an EMBL/GenBank/DDBJ whole genome shotgun (WGS) entry which is preliminary data.</text>
</comment>